<dbReference type="AlphaFoldDB" id="A0A7G5H393"/>
<feature type="compositionally biased region" description="Polar residues" evidence="1">
    <location>
        <begin position="97"/>
        <end position="107"/>
    </location>
</feature>
<reference evidence="3 4" key="1">
    <citation type="submission" date="2020-07" db="EMBL/GenBank/DDBJ databases">
        <title>Spirosoma foliorum sp. nov., isolated from the leaves on the Nejang mountain Korea, Republic of.</title>
        <authorList>
            <person name="Ho H."/>
            <person name="Lee Y.-J."/>
            <person name="Nurcahyanto D.-A."/>
            <person name="Kim S.-G."/>
        </authorList>
    </citation>
    <scope>NUCLEOTIDE SEQUENCE [LARGE SCALE GENOMIC DNA]</scope>
    <source>
        <strain evidence="3 4">PL0136</strain>
    </source>
</reference>
<feature type="transmembrane region" description="Helical" evidence="2">
    <location>
        <begin position="7"/>
        <end position="29"/>
    </location>
</feature>
<keyword evidence="2" id="KW-0472">Membrane</keyword>
<dbReference type="RefSeq" id="WP_182462967.1">
    <property type="nucleotide sequence ID" value="NZ_CP059732.1"/>
</dbReference>
<proteinExistence type="predicted"/>
<feature type="transmembrane region" description="Helical" evidence="2">
    <location>
        <begin position="41"/>
        <end position="59"/>
    </location>
</feature>
<organism evidence="3 4">
    <name type="scientific">Spirosoma foliorum</name>
    <dbReference type="NCBI Taxonomy" id="2710596"/>
    <lineage>
        <taxon>Bacteria</taxon>
        <taxon>Pseudomonadati</taxon>
        <taxon>Bacteroidota</taxon>
        <taxon>Cytophagia</taxon>
        <taxon>Cytophagales</taxon>
        <taxon>Cytophagaceae</taxon>
        <taxon>Spirosoma</taxon>
    </lineage>
</organism>
<gene>
    <name evidence="3" type="ORF">H3H32_12180</name>
</gene>
<sequence>MRRSKIVAGIILASSVLFVVYCWVVIDWYNDMKLGRYEREPFNTVIEIGIILGYCYLAYRFIQSKMTKVQPLTPGKSEDYKTRSLRHSYSLLRKMTNSAPTTKSWTGSAGWPLTRSQRFK</sequence>
<evidence type="ECO:0000256" key="2">
    <source>
        <dbReference type="SAM" id="Phobius"/>
    </source>
</evidence>
<protein>
    <submittedName>
        <fullName evidence="3">Uncharacterized protein</fullName>
    </submittedName>
</protein>
<feature type="region of interest" description="Disordered" evidence="1">
    <location>
        <begin position="97"/>
        <end position="120"/>
    </location>
</feature>
<evidence type="ECO:0000313" key="3">
    <source>
        <dbReference type="EMBL" id="QMW05585.1"/>
    </source>
</evidence>
<dbReference type="EMBL" id="CP059732">
    <property type="protein sequence ID" value="QMW05585.1"/>
    <property type="molecule type" value="Genomic_DNA"/>
</dbReference>
<keyword evidence="2" id="KW-1133">Transmembrane helix</keyword>
<dbReference type="KEGG" id="sfol:H3H32_12180"/>
<accession>A0A7G5H393</accession>
<name>A0A7G5H393_9BACT</name>
<evidence type="ECO:0000256" key="1">
    <source>
        <dbReference type="SAM" id="MobiDB-lite"/>
    </source>
</evidence>
<keyword evidence="4" id="KW-1185">Reference proteome</keyword>
<keyword evidence="2" id="KW-0812">Transmembrane</keyword>
<evidence type="ECO:0000313" key="4">
    <source>
        <dbReference type="Proteomes" id="UP000515369"/>
    </source>
</evidence>
<dbReference type="Proteomes" id="UP000515369">
    <property type="component" value="Chromosome"/>
</dbReference>